<keyword evidence="3" id="KW-1185">Reference proteome</keyword>
<accession>A0A2T5BNU7</accession>
<dbReference type="GO" id="GO:0016757">
    <property type="term" value="F:glycosyltransferase activity"/>
    <property type="evidence" value="ECO:0007669"/>
    <property type="project" value="InterPro"/>
</dbReference>
<protein>
    <submittedName>
        <fullName evidence="2">Uncharacterized protein DUF563</fullName>
    </submittedName>
</protein>
<dbReference type="AlphaFoldDB" id="A0A2T5BNU7"/>
<name>A0A2T5BNU7_9RHOB</name>
<dbReference type="InterPro" id="IPR049625">
    <property type="entry name" value="Glyco_transf_61_cat"/>
</dbReference>
<evidence type="ECO:0000313" key="2">
    <source>
        <dbReference type="EMBL" id="PTN00672.1"/>
    </source>
</evidence>
<dbReference type="EMBL" id="QAAA01000026">
    <property type="protein sequence ID" value="PTN00672.1"/>
    <property type="molecule type" value="Genomic_DNA"/>
</dbReference>
<gene>
    <name evidence="2" type="ORF">C8N32_12616</name>
</gene>
<reference evidence="2 3" key="1">
    <citation type="submission" date="2018-04" db="EMBL/GenBank/DDBJ databases">
        <title>Genomic Encyclopedia of Archaeal and Bacterial Type Strains, Phase II (KMG-II): from individual species to whole genera.</title>
        <authorList>
            <person name="Goeker M."/>
        </authorList>
    </citation>
    <scope>NUCLEOTIDE SEQUENCE [LARGE SCALE GENOMIC DNA]</scope>
    <source>
        <strain evidence="2 3">DSM 18064</strain>
    </source>
</reference>
<evidence type="ECO:0000313" key="3">
    <source>
        <dbReference type="Proteomes" id="UP000243859"/>
    </source>
</evidence>
<dbReference type="Pfam" id="PF04577">
    <property type="entry name" value="Glyco_transf_61"/>
    <property type="match status" value="1"/>
</dbReference>
<organism evidence="2 3">
    <name type="scientific">Rhodovulum imhoffii</name>
    <dbReference type="NCBI Taxonomy" id="365340"/>
    <lineage>
        <taxon>Bacteria</taxon>
        <taxon>Pseudomonadati</taxon>
        <taxon>Pseudomonadota</taxon>
        <taxon>Alphaproteobacteria</taxon>
        <taxon>Rhodobacterales</taxon>
        <taxon>Paracoccaceae</taxon>
        <taxon>Rhodovulum</taxon>
    </lineage>
</organism>
<evidence type="ECO:0000259" key="1">
    <source>
        <dbReference type="Pfam" id="PF04577"/>
    </source>
</evidence>
<sequence>MRKEGGINDSSVRPGPVEGIYEVPEGKALRASVRLRSGRAIAFGVVDNTDRPVPASGVFSTIGRVVWRPDWSDNSAPPERLAEPCLFAGVLNNMFGHNLTTGLGRVWALDHLPKETGLLYVVRMGSPRLLAQLQIRMGKILGCFGVERPVRVVASSVSAPVLYTALDKYGENYLGGASYEFVSWVHGRLRPYITADVESGNRLYVTRANVSRLQGRFACEDRLSENLARSGYKRFAPEEHSLQEQLEAYSRAEKLIFAEGSALHFFAFVKKPVQQVAVIQRREALPPLISRQIHAFDPQPVQFVNSIERVVFPKTLETNRAISILDFQRCKEILRATGFVDDRAEWEFPKAREIEGSVAEGRPGEEFLDEQGWNEWRETVRKEKISRRMARQAGSGA</sequence>
<comment type="caution">
    <text evidence="2">The sequence shown here is derived from an EMBL/GenBank/DDBJ whole genome shotgun (WGS) entry which is preliminary data.</text>
</comment>
<proteinExistence type="predicted"/>
<dbReference type="Proteomes" id="UP000243859">
    <property type="component" value="Unassembled WGS sequence"/>
</dbReference>
<feature type="domain" description="Glycosyltransferase 61 catalytic" evidence="1">
    <location>
        <begin position="95"/>
        <end position="271"/>
    </location>
</feature>